<keyword evidence="1" id="KW-0812">Transmembrane</keyword>
<protein>
    <recommendedName>
        <fullName evidence="4">Archaeal Type IV pilin N-terminal domain-containing protein</fullName>
    </recommendedName>
</protein>
<evidence type="ECO:0000313" key="3">
    <source>
        <dbReference type="Proteomes" id="UP000070633"/>
    </source>
</evidence>
<evidence type="ECO:0008006" key="4">
    <source>
        <dbReference type="Google" id="ProtNLM"/>
    </source>
</evidence>
<evidence type="ECO:0000256" key="1">
    <source>
        <dbReference type="SAM" id="Phobius"/>
    </source>
</evidence>
<feature type="transmembrane region" description="Helical" evidence="1">
    <location>
        <begin position="7"/>
        <end position="27"/>
    </location>
</feature>
<organism evidence="2 3">
    <name type="scientific">candidate division MSBL1 archaeon SCGC-AAA382M17</name>
    <dbReference type="NCBI Taxonomy" id="1698284"/>
    <lineage>
        <taxon>Archaea</taxon>
        <taxon>Methanobacteriati</taxon>
        <taxon>Methanobacteriota</taxon>
        <taxon>candidate division MSBL1</taxon>
    </lineage>
</organism>
<keyword evidence="1" id="KW-1133">Transmembrane helix</keyword>
<dbReference type="EMBL" id="LHYI01000004">
    <property type="protein sequence ID" value="KXB08877.1"/>
    <property type="molecule type" value="Genomic_DNA"/>
</dbReference>
<name>A0ABR5TK41_9EURY</name>
<dbReference type="Proteomes" id="UP000070633">
    <property type="component" value="Unassembled WGS sequence"/>
</dbReference>
<comment type="caution">
    <text evidence="2">The sequence shown here is derived from an EMBL/GenBank/DDBJ whole genome shotgun (WGS) entry which is preliminary data.</text>
</comment>
<accession>A0ABR5TK41</accession>
<evidence type="ECO:0000313" key="2">
    <source>
        <dbReference type="EMBL" id="KXB08877.1"/>
    </source>
</evidence>
<gene>
    <name evidence="2" type="ORF">AKJ55_00320</name>
</gene>
<reference evidence="2 3" key="1">
    <citation type="journal article" date="2016" name="Sci. Rep.">
        <title>Metabolic traits of an uncultured archaeal lineage -MSBL1- from brine pools of the Red Sea.</title>
        <authorList>
            <person name="Mwirichia R."/>
            <person name="Alam I."/>
            <person name="Rashid M."/>
            <person name="Vinu M."/>
            <person name="Ba-Alawi W."/>
            <person name="Anthony Kamau A."/>
            <person name="Kamanda Ngugi D."/>
            <person name="Goker M."/>
            <person name="Klenk H.P."/>
            <person name="Bajic V."/>
            <person name="Stingl U."/>
        </authorList>
    </citation>
    <scope>NUCLEOTIDE SEQUENCE [LARGE SCALE GENOMIC DNA]</scope>
    <source>
        <strain evidence="2">SCGC-AAA382M17</strain>
    </source>
</reference>
<keyword evidence="1" id="KW-0472">Membrane</keyword>
<sequence length="145" mass="15933">MEISRIVRVLLTLIMVVTFIIITVAAYQQTQTVASMTTLSDSTSSIVTALASQDLAWSDETKTLHPYVLEASKLENLRFSRLLGGDNLVFQATIIYNPGNKIENIGPYGPDLPEDKMTSSLSVPVSLRKNNSTLPAKLKVVSWYG</sequence>
<proteinExistence type="predicted"/>
<keyword evidence="3" id="KW-1185">Reference proteome</keyword>